<reference evidence="2" key="1">
    <citation type="journal article" date="2021" name="mSystems">
        <title>Bacteria and Archaea Synergistically Convert Glycine Betaine to Biogenic Methane in the Formosa Cold Seep of the South China Sea.</title>
        <authorList>
            <person name="Li L."/>
            <person name="Zhang W."/>
            <person name="Zhang S."/>
            <person name="Song L."/>
            <person name="Sun Q."/>
            <person name="Zhang H."/>
            <person name="Xiang H."/>
            <person name="Dong X."/>
        </authorList>
    </citation>
    <scope>NUCLEOTIDE SEQUENCE</scope>
    <source>
        <strain evidence="2">ZWT</strain>
    </source>
</reference>
<feature type="region of interest" description="Disordered" evidence="1">
    <location>
        <begin position="99"/>
        <end position="154"/>
    </location>
</feature>
<evidence type="ECO:0000313" key="2">
    <source>
        <dbReference type="EMBL" id="MCM1990649.1"/>
    </source>
</evidence>
<reference evidence="2" key="2">
    <citation type="submission" date="2021-04" db="EMBL/GenBank/DDBJ databases">
        <authorList>
            <person name="Dong X."/>
        </authorList>
    </citation>
    <scope>NUCLEOTIDE SEQUENCE</scope>
    <source>
        <strain evidence="2">ZWT</strain>
    </source>
</reference>
<keyword evidence="3" id="KW-1185">Reference proteome</keyword>
<gene>
    <name evidence="2" type="ORF">KDK92_13030</name>
</gene>
<name>A0A9J6P3L0_9CLOT</name>
<evidence type="ECO:0000256" key="1">
    <source>
        <dbReference type="SAM" id="MobiDB-lite"/>
    </source>
</evidence>
<organism evidence="2 3">
    <name type="scientific">Oceanirhabdus seepicola</name>
    <dbReference type="NCBI Taxonomy" id="2828781"/>
    <lineage>
        <taxon>Bacteria</taxon>
        <taxon>Bacillati</taxon>
        <taxon>Bacillota</taxon>
        <taxon>Clostridia</taxon>
        <taxon>Eubacteriales</taxon>
        <taxon>Clostridiaceae</taxon>
        <taxon>Oceanirhabdus</taxon>
    </lineage>
</organism>
<evidence type="ECO:0000313" key="3">
    <source>
        <dbReference type="Proteomes" id="UP001056429"/>
    </source>
</evidence>
<feature type="compositionally biased region" description="Basic and acidic residues" evidence="1">
    <location>
        <begin position="99"/>
        <end position="141"/>
    </location>
</feature>
<protein>
    <submittedName>
        <fullName evidence="2">Uncharacterized protein</fullName>
    </submittedName>
</protein>
<dbReference type="RefSeq" id="WP_250859741.1">
    <property type="nucleotide sequence ID" value="NZ_JAGSOJ010000002.1"/>
</dbReference>
<accession>A0A9J6P3L0</accession>
<comment type="caution">
    <text evidence="2">The sequence shown here is derived from an EMBL/GenBank/DDBJ whole genome shotgun (WGS) entry which is preliminary data.</text>
</comment>
<dbReference type="Proteomes" id="UP001056429">
    <property type="component" value="Unassembled WGS sequence"/>
</dbReference>
<proteinExistence type="predicted"/>
<dbReference type="AlphaFoldDB" id="A0A9J6P3L0"/>
<sequence>MKISKIVIKDIEIILSDEQIHEEHEHKCECSKSEDSLLNSLGSMVEVFSETITDYLKEELSGKKKVKKEEVKEKMNDAEEKPSKVQEIPIIKEIKMKEEDKSLLEKSEPKEIKEEKVEKKEEVLKTENKEKTDEKKEDQRKKLLNNINPSSDLNDFINKILNNMPDK</sequence>
<dbReference type="EMBL" id="JAGSOJ010000002">
    <property type="protein sequence ID" value="MCM1990649.1"/>
    <property type="molecule type" value="Genomic_DNA"/>
</dbReference>